<accession>A0A150GVZ8</accession>
<name>A0A150GVZ8_GONPE</name>
<dbReference type="Proteomes" id="UP000075714">
    <property type="component" value="Unassembled WGS sequence"/>
</dbReference>
<dbReference type="OrthoDB" id="2421129at2759"/>
<dbReference type="AlphaFoldDB" id="A0A150GVZ8"/>
<dbReference type="Pfam" id="PF11816">
    <property type="entry name" value="DUF3337"/>
    <property type="match status" value="1"/>
</dbReference>
<comment type="caution">
    <text evidence="2">The sequence shown here is derived from an EMBL/GenBank/DDBJ whole genome shotgun (WGS) entry which is preliminary data.</text>
</comment>
<keyword evidence="3" id="KW-1185">Reference proteome</keyword>
<evidence type="ECO:0000256" key="1">
    <source>
        <dbReference type="SAM" id="MobiDB-lite"/>
    </source>
</evidence>
<sequence>MDARAARVLRGELNIHLDIRPVYLRRPAHAPPEGPPEGQGQAGADEPRVLELTCNGVAVPFEMSLATVKKYIWRKGDDLIFNYRIRNPAQPAPLPVLTPGG</sequence>
<proteinExistence type="predicted"/>
<dbReference type="EMBL" id="LSYV01000007">
    <property type="protein sequence ID" value="KXZ53892.1"/>
    <property type="molecule type" value="Genomic_DNA"/>
</dbReference>
<dbReference type="InterPro" id="IPR021772">
    <property type="entry name" value="WDR48/Bun107"/>
</dbReference>
<gene>
    <name evidence="2" type="ORF">GPECTOR_6g810</name>
</gene>
<dbReference type="STRING" id="33097.A0A150GVZ8"/>
<feature type="region of interest" description="Disordered" evidence="1">
    <location>
        <begin position="26"/>
        <end position="47"/>
    </location>
</feature>
<organism evidence="2 3">
    <name type="scientific">Gonium pectorale</name>
    <name type="common">Green alga</name>
    <dbReference type="NCBI Taxonomy" id="33097"/>
    <lineage>
        <taxon>Eukaryota</taxon>
        <taxon>Viridiplantae</taxon>
        <taxon>Chlorophyta</taxon>
        <taxon>core chlorophytes</taxon>
        <taxon>Chlorophyceae</taxon>
        <taxon>CS clade</taxon>
        <taxon>Chlamydomonadales</taxon>
        <taxon>Volvocaceae</taxon>
        <taxon>Gonium</taxon>
    </lineage>
</organism>
<evidence type="ECO:0000313" key="2">
    <source>
        <dbReference type="EMBL" id="KXZ53892.1"/>
    </source>
</evidence>
<reference evidence="3" key="1">
    <citation type="journal article" date="2016" name="Nat. Commun.">
        <title>The Gonium pectorale genome demonstrates co-option of cell cycle regulation during the evolution of multicellularity.</title>
        <authorList>
            <person name="Hanschen E.R."/>
            <person name="Marriage T.N."/>
            <person name="Ferris P.J."/>
            <person name="Hamaji T."/>
            <person name="Toyoda A."/>
            <person name="Fujiyama A."/>
            <person name="Neme R."/>
            <person name="Noguchi H."/>
            <person name="Minakuchi Y."/>
            <person name="Suzuki M."/>
            <person name="Kawai-Toyooka H."/>
            <person name="Smith D.R."/>
            <person name="Sparks H."/>
            <person name="Anderson J."/>
            <person name="Bakaric R."/>
            <person name="Luria V."/>
            <person name="Karger A."/>
            <person name="Kirschner M.W."/>
            <person name="Durand P.M."/>
            <person name="Michod R.E."/>
            <person name="Nozaki H."/>
            <person name="Olson B.J."/>
        </authorList>
    </citation>
    <scope>NUCLEOTIDE SEQUENCE [LARGE SCALE GENOMIC DNA]</scope>
    <source>
        <strain evidence="3">NIES-2863</strain>
    </source>
</reference>
<evidence type="ECO:0000313" key="3">
    <source>
        <dbReference type="Proteomes" id="UP000075714"/>
    </source>
</evidence>
<protein>
    <submittedName>
        <fullName evidence="2">Uncharacterized protein</fullName>
    </submittedName>
</protein>